<keyword evidence="1" id="KW-0813">Transport</keyword>
<dbReference type="RefSeq" id="WP_207981905.1">
    <property type="nucleotide sequence ID" value="NZ_JAGDEL010000029.1"/>
</dbReference>
<name>A0ABS3N9P3_9BACI</name>
<keyword evidence="9" id="KW-1185">Reference proteome</keyword>
<keyword evidence="4" id="KW-0808">Transferase</keyword>
<keyword evidence="3" id="KW-0762">Sugar transport</keyword>
<dbReference type="InterPro" id="IPR013011">
    <property type="entry name" value="PTS_EIIB_2"/>
</dbReference>
<evidence type="ECO:0000256" key="5">
    <source>
        <dbReference type="ARBA" id="ARBA00022683"/>
    </source>
</evidence>
<evidence type="ECO:0000313" key="9">
    <source>
        <dbReference type="Proteomes" id="UP000663981"/>
    </source>
</evidence>
<dbReference type="CDD" id="cd05569">
    <property type="entry name" value="PTS_IIB_fructose"/>
    <property type="match status" value="1"/>
</dbReference>
<protein>
    <submittedName>
        <fullName evidence="8">PTS fructose transporter subunit IIB</fullName>
    </submittedName>
</protein>
<dbReference type="PANTHER" id="PTHR30505:SF0">
    <property type="entry name" value="FRUCTOSE-LIKE PTS SYSTEM EIIBC COMPONENT-RELATED"/>
    <property type="match status" value="1"/>
</dbReference>
<dbReference type="PROSITE" id="PS51099">
    <property type="entry name" value="PTS_EIIB_TYPE_2"/>
    <property type="match status" value="1"/>
</dbReference>
<dbReference type="Proteomes" id="UP000663981">
    <property type="component" value="Unassembled WGS sequence"/>
</dbReference>
<feature type="domain" description="PTS EIIB type-2" evidence="7">
    <location>
        <begin position="1"/>
        <end position="99"/>
    </location>
</feature>
<evidence type="ECO:0000256" key="4">
    <source>
        <dbReference type="ARBA" id="ARBA00022679"/>
    </source>
</evidence>
<keyword evidence="2" id="KW-0597">Phosphoprotein</keyword>
<evidence type="ECO:0000313" key="8">
    <source>
        <dbReference type="EMBL" id="MBO1515011.1"/>
    </source>
</evidence>
<evidence type="ECO:0000256" key="2">
    <source>
        <dbReference type="ARBA" id="ARBA00022553"/>
    </source>
</evidence>
<reference evidence="8 9" key="1">
    <citation type="submission" date="2021-03" db="EMBL/GenBank/DDBJ databases">
        <title>Whole genome sequence of Metabacillus bambusae BG109.</title>
        <authorList>
            <person name="Jeong J.W."/>
        </authorList>
    </citation>
    <scope>NUCLEOTIDE SEQUENCE [LARGE SCALE GENOMIC DNA]</scope>
    <source>
        <strain evidence="8 9">BG109</strain>
    </source>
</reference>
<keyword evidence="6" id="KW-0418">Kinase</keyword>
<dbReference type="SUPFAM" id="SSF52794">
    <property type="entry name" value="PTS system IIB component-like"/>
    <property type="match status" value="1"/>
</dbReference>
<dbReference type="NCBIfam" id="TIGR00829">
    <property type="entry name" value="FRU"/>
    <property type="match status" value="1"/>
</dbReference>
<dbReference type="InterPro" id="IPR036095">
    <property type="entry name" value="PTS_EIIB-like_sf"/>
</dbReference>
<comment type="caution">
    <text evidence="8">The sequence shown here is derived from an EMBL/GenBank/DDBJ whole genome shotgun (WGS) entry which is preliminary data.</text>
</comment>
<dbReference type="InterPro" id="IPR003501">
    <property type="entry name" value="PTS_EIIB_2/3"/>
</dbReference>
<dbReference type="EMBL" id="JAGDEL010000029">
    <property type="protein sequence ID" value="MBO1515011.1"/>
    <property type="molecule type" value="Genomic_DNA"/>
</dbReference>
<dbReference type="Pfam" id="PF02302">
    <property type="entry name" value="PTS_IIB"/>
    <property type="match status" value="1"/>
</dbReference>
<organism evidence="8 9">
    <name type="scientific">Metabacillus bambusae</name>
    <dbReference type="NCBI Taxonomy" id="2795218"/>
    <lineage>
        <taxon>Bacteria</taxon>
        <taxon>Bacillati</taxon>
        <taxon>Bacillota</taxon>
        <taxon>Bacilli</taxon>
        <taxon>Bacillales</taxon>
        <taxon>Bacillaceae</taxon>
        <taxon>Metabacillus</taxon>
    </lineage>
</organism>
<evidence type="ECO:0000256" key="3">
    <source>
        <dbReference type="ARBA" id="ARBA00022597"/>
    </source>
</evidence>
<evidence type="ECO:0000256" key="1">
    <source>
        <dbReference type="ARBA" id="ARBA00022448"/>
    </source>
</evidence>
<sequence length="103" mass="10731">MKIIAITACPAGVAHTYMAAAALEASAKKMGVKIKVEKQGAMGIENAIKEKEIAEAGALILAVDTAIAKAERFNNIPTVKVSVAEAVKNPQGLINQAMELAKE</sequence>
<evidence type="ECO:0000256" key="6">
    <source>
        <dbReference type="ARBA" id="ARBA00022777"/>
    </source>
</evidence>
<accession>A0ABS3N9P3</accession>
<dbReference type="Gene3D" id="3.40.50.2300">
    <property type="match status" value="1"/>
</dbReference>
<dbReference type="InterPro" id="IPR050864">
    <property type="entry name" value="Bacterial_PTS_Sugar_Transport"/>
</dbReference>
<gene>
    <name evidence="8" type="ORF">I7822_25640</name>
</gene>
<proteinExistence type="predicted"/>
<keyword evidence="5" id="KW-0598">Phosphotransferase system</keyword>
<dbReference type="InterPro" id="IPR003353">
    <property type="entry name" value="PTS_IIB_fruc"/>
</dbReference>
<dbReference type="PANTHER" id="PTHR30505">
    <property type="entry name" value="FRUCTOSE-LIKE PERMEASE"/>
    <property type="match status" value="1"/>
</dbReference>
<evidence type="ECO:0000259" key="7">
    <source>
        <dbReference type="PROSITE" id="PS51099"/>
    </source>
</evidence>